<dbReference type="PROSITE" id="PS00463">
    <property type="entry name" value="ZN2_CY6_FUNGAL_1"/>
    <property type="match status" value="1"/>
</dbReference>
<dbReference type="OrthoDB" id="1924787at2759"/>
<dbReference type="SMART" id="SM00066">
    <property type="entry name" value="GAL4"/>
    <property type="match status" value="1"/>
</dbReference>
<dbReference type="CDD" id="cd12148">
    <property type="entry name" value="fungal_TF_MHR"/>
    <property type="match status" value="1"/>
</dbReference>
<dbReference type="SUPFAM" id="SSF57701">
    <property type="entry name" value="Zn2/Cys6 DNA-binding domain"/>
    <property type="match status" value="1"/>
</dbReference>
<evidence type="ECO:0000256" key="7">
    <source>
        <dbReference type="ARBA" id="ARBA00023242"/>
    </source>
</evidence>
<evidence type="ECO:0000259" key="10">
    <source>
        <dbReference type="PROSITE" id="PS50048"/>
    </source>
</evidence>
<dbReference type="PROSITE" id="PS50048">
    <property type="entry name" value="ZN2_CY6_FUNGAL_2"/>
    <property type="match status" value="1"/>
</dbReference>
<evidence type="ECO:0000313" key="12">
    <source>
        <dbReference type="Proteomes" id="UP000503462"/>
    </source>
</evidence>
<dbReference type="FunFam" id="4.10.240.10:FF:000007">
    <property type="entry name" value="C6 transcription factor FacB"/>
    <property type="match status" value="1"/>
</dbReference>
<keyword evidence="4" id="KW-0805">Transcription regulation</keyword>
<keyword evidence="2" id="KW-0479">Metal-binding</keyword>
<evidence type="ECO:0000256" key="2">
    <source>
        <dbReference type="ARBA" id="ARBA00022723"/>
    </source>
</evidence>
<dbReference type="InterPro" id="IPR036864">
    <property type="entry name" value="Zn2-C6_fun-type_DNA-bd_sf"/>
</dbReference>
<dbReference type="Gene3D" id="4.10.240.10">
    <property type="entry name" value="Zn(2)-C6 fungal-type DNA-binding domain"/>
    <property type="match status" value="1"/>
</dbReference>
<dbReference type="InterPro" id="IPR001138">
    <property type="entry name" value="Zn2Cys6_DnaBD"/>
</dbReference>
<feature type="compositionally biased region" description="Polar residues" evidence="9">
    <location>
        <begin position="749"/>
        <end position="759"/>
    </location>
</feature>
<organism evidence="11 12">
    <name type="scientific">Peltaster fructicola</name>
    <dbReference type="NCBI Taxonomy" id="286661"/>
    <lineage>
        <taxon>Eukaryota</taxon>
        <taxon>Fungi</taxon>
        <taxon>Dikarya</taxon>
        <taxon>Ascomycota</taxon>
        <taxon>Pezizomycotina</taxon>
        <taxon>Dothideomycetes</taxon>
        <taxon>Dothideomycetes incertae sedis</taxon>
        <taxon>Peltaster</taxon>
    </lineage>
</organism>
<dbReference type="CDD" id="cd15485">
    <property type="entry name" value="ZIP_Cat8"/>
    <property type="match status" value="1"/>
</dbReference>
<keyword evidence="3" id="KW-0862">Zinc</keyword>
<evidence type="ECO:0000256" key="3">
    <source>
        <dbReference type="ARBA" id="ARBA00022833"/>
    </source>
</evidence>
<feature type="region of interest" description="Disordered" evidence="9">
    <location>
        <begin position="106"/>
        <end position="133"/>
    </location>
</feature>
<name>A0A6H0XLP2_9PEZI</name>
<dbReference type="CDD" id="cd00067">
    <property type="entry name" value="GAL4"/>
    <property type="match status" value="1"/>
</dbReference>
<dbReference type="SMART" id="SM00906">
    <property type="entry name" value="Fungal_trans"/>
    <property type="match status" value="1"/>
</dbReference>
<dbReference type="InterPro" id="IPR050987">
    <property type="entry name" value="AtrR-like"/>
</dbReference>
<feature type="region of interest" description="Disordered" evidence="9">
    <location>
        <begin position="831"/>
        <end position="863"/>
    </location>
</feature>
<comment type="subcellular location">
    <subcellularLocation>
        <location evidence="1">Nucleus</location>
    </subcellularLocation>
</comment>
<dbReference type="GO" id="GO:0005634">
    <property type="term" value="C:nucleus"/>
    <property type="evidence" value="ECO:0007669"/>
    <property type="project" value="UniProtKB-SubCell"/>
</dbReference>
<dbReference type="PANTHER" id="PTHR46910:SF12">
    <property type="entry name" value="REGULATORY PROTEIN CAT8"/>
    <property type="match status" value="1"/>
</dbReference>
<dbReference type="Proteomes" id="UP000503462">
    <property type="component" value="Chromosome 1"/>
</dbReference>
<evidence type="ECO:0000256" key="5">
    <source>
        <dbReference type="ARBA" id="ARBA00023125"/>
    </source>
</evidence>
<feature type="region of interest" description="Disordered" evidence="9">
    <location>
        <begin position="604"/>
        <end position="643"/>
    </location>
</feature>
<feature type="region of interest" description="Disordered" evidence="9">
    <location>
        <begin position="682"/>
        <end position="767"/>
    </location>
</feature>
<protein>
    <recommendedName>
        <fullName evidence="10">Zn(2)-C6 fungal-type domain-containing protein</fullName>
    </recommendedName>
</protein>
<keyword evidence="7" id="KW-0539">Nucleus</keyword>
<feature type="compositionally biased region" description="Polar residues" evidence="9">
    <location>
        <begin position="682"/>
        <end position="712"/>
    </location>
</feature>
<evidence type="ECO:0000256" key="8">
    <source>
        <dbReference type="SAM" id="Coils"/>
    </source>
</evidence>
<gene>
    <name evidence="11" type="ORF">AMS68_001066</name>
</gene>
<dbReference type="Pfam" id="PF00172">
    <property type="entry name" value="Zn_clus"/>
    <property type="match status" value="1"/>
</dbReference>
<reference evidence="11 12" key="1">
    <citation type="journal article" date="2016" name="Sci. Rep.">
        <title>Peltaster fructicola genome reveals evolution from an invasive phytopathogen to an ectophytic parasite.</title>
        <authorList>
            <person name="Xu C."/>
            <person name="Chen H."/>
            <person name="Gleason M.L."/>
            <person name="Xu J.R."/>
            <person name="Liu H."/>
            <person name="Zhang R."/>
            <person name="Sun G."/>
        </authorList>
    </citation>
    <scope>NUCLEOTIDE SEQUENCE [LARGE SCALE GENOMIC DNA]</scope>
    <source>
        <strain evidence="11 12">LNHT1506</strain>
    </source>
</reference>
<feature type="domain" description="Zn(2)-C6 fungal-type" evidence="10">
    <location>
        <begin position="23"/>
        <end position="53"/>
    </location>
</feature>
<keyword evidence="6" id="KW-0804">Transcription</keyword>
<feature type="compositionally biased region" description="Low complexity" evidence="9">
    <location>
        <begin position="839"/>
        <end position="862"/>
    </location>
</feature>
<feature type="coiled-coil region" evidence="8">
    <location>
        <begin position="67"/>
        <end position="101"/>
    </location>
</feature>
<accession>A0A6H0XLP2</accession>
<dbReference type="GO" id="GO:0003677">
    <property type="term" value="F:DNA binding"/>
    <property type="evidence" value="ECO:0007669"/>
    <property type="project" value="UniProtKB-KW"/>
</dbReference>
<dbReference type="GO" id="GO:0006351">
    <property type="term" value="P:DNA-templated transcription"/>
    <property type="evidence" value="ECO:0007669"/>
    <property type="project" value="InterPro"/>
</dbReference>
<proteinExistence type="predicted"/>
<keyword evidence="12" id="KW-1185">Reference proteome</keyword>
<dbReference type="EMBL" id="CP051139">
    <property type="protein sequence ID" value="QIW95548.1"/>
    <property type="molecule type" value="Genomic_DNA"/>
</dbReference>
<dbReference type="GO" id="GO:0008270">
    <property type="term" value="F:zinc ion binding"/>
    <property type="evidence" value="ECO:0007669"/>
    <property type="project" value="InterPro"/>
</dbReference>
<evidence type="ECO:0000256" key="9">
    <source>
        <dbReference type="SAM" id="MobiDB-lite"/>
    </source>
</evidence>
<evidence type="ECO:0000256" key="1">
    <source>
        <dbReference type="ARBA" id="ARBA00004123"/>
    </source>
</evidence>
<evidence type="ECO:0000256" key="6">
    <source>
        <dbReference type="ARBA" id="ARBA00023163"/>
    </source>
</evidence>
<dbReference type="AlphaFoldDB" id="A0A6H0XLP2"/>
<evidence type="ECO:0000256" key="4">
    <source>
        <dbReference type="ARBA" id="ARBA00023015"/>
    </source>
</evidence>
<dbReference type="InterPro" id="IPR007219">
    <property type="entry name" value="XnlR_reg_dom"/>
</dbReference>
<dbReference type="GO" id="GO:0000981">
    <property type="term" value="F:DNA-binding transcription factor activity, RNA polymerase II-specific"/>
    <property type="evidence" value="ECO:0007669"/>
    <property type="project" value="InterPro"/>
</dbReference>
<feature type="compositionally biased region" description="Low complexity" evidence="9">
    <location>
        <begin position="617"/>
        <end position="627"/>
    </location>
</feature>
<dbReference type="Pfam" id="PF04082">
    <property type="entry name" value="Fungal_trans"/>
    <property type="match status" value="1"/>
</dbReference>
<keyword evidence="8" id="KW-0175">Coiled coil</keyword>
<dbReference type="PANTHER" id="PTHR46910">
    <property type="entry name" value="TRANSCRIPTION FACTOR PDR1"/>
    <property type="match status" value="1"/>
</dbReference>
<keyword evidence="5" id="KW-0238">DNA-binding</keyword>
<sequence>MPGILPMKVIKIGSNAQTRIAQACDRCRSKKIRCDGIRPCCTQCANVGFECKTSDKLSRRAFPRGYTESLEERVRTLEAEVRELKDLLDEKDEKIDMLSRIHSFSTQPIQLPSPRRASESSLDLAKDDDHDYDEPDEIFKVRQSPYLRGEGSDSYFAGTSSARSLVESFQQRAKDQGYSVTTSTLLVDTTARLSADTPVVWSAPPRMLSDQLVNIYFQEWAPLFPVLHRPTFLTTYERFVADPEIISDRAELAHLNLVFAIASLSSSTGTDELSSMESQWRAALDAIMNDNTIETLQALVLAQMYCLQKGDLTQLLTYKGLSTTLSARLGLHQVQKSFSLNTLLSQTRKKLFWTLYTVDCFGSVVLGLPKHIKDDEVSCEYPVDADDEYVSEKGFQPTLPGESTKLSSALALFKATRILSRVLEEVFPAKASYELSLKRLADFSDELELWEATLPSHLRLSFAQDKPSTGTITSSSPILAFAYHYIRALIQRPAVSSKSLGSKASSSLMLHAASCKRIVQIMALLDERGLSFAFCLNKDEVLVLSGLGLLFQRMHLEAGSKMLKDNQKTLLTIATILDRVQSASSEPLKKLLLAFIPDLDLEAPTNSTSKSTKRSSKPSMSRNSSDRVNLPSPANDAQSSTRKQLKAIASRFSTSGKLHSQRVSVSSLDGLDLSINKPVRNNISESPVLSTGISLSPTSEPSLRLSMSNSPPDSVLADVYNPRSSKKRPTMPSVTNLDYLSFGNEPEQDLTSNRDSSQPIKPEPMPTDWEKLLGNLDNGTTNIFDACYGGPPIEALTDPLGLDCDRPLAIETNDAALALDARLLTLHDSKASNGSSRLSIPGSASSIWSNSSEEGGRRSSSSDALGSLVLSDLSIDWNLVLGEEWEDSLAASV</sequence>
<evidence type="ECO:0000313" key="11">
    <source>
        <dbReference type="EMBL" id="QIW95548.1"/>
    </source>
</evidence>